<sequence length="60" mass="6914">MSPIRYPENPFYGMYGMYLPGLLCEISDGIRRQGFRGVFLAFLVGVTNPDIIRKQNLFLQ</sequence>
<evidence type="ECO:0000313" key="1">
    <source>
        <dbReference type="EMBL" id="PWR69554.1"/>
    </source>
</evidence>
<dbReference type="Proteomes" id="UP000245934">
    <property type="component" value="Unassembled WGS sequence"/>
</dbReference>
<keyword evidence="2" id="KW-1185">Reference proteome</keyword>
<proteinExistence type="predicted"/>
<protein>
    <submittedName>
        <fullName evidence="1">Uncharacterized protein</fullName>
    </submittedName>
</protein>
<organism evidence="1 2">
    <name type="scientific">Methanospirillum stamsii</name>
    <dbReference type="NCBI Taxonomy" id="1277351"/>
    <lineage>
        <taxon>Archaea</taxon>
        <taxon>Methanobacteriati</taxon>
        <taxon>Methanobacteriota</taxon>
        <taxon>Stenosarchaea group</taxon>
        <taxon>Methanomicrobia</taxon>
        <taxon>Methanomicrobiales</taxon>
        <taxon>Methanospirillaceae</taxon>
        <taxon>Methanospirillum</taxon>
    </lineage>
</organism>
<evidence type="ECO:0000313" key="2">
    <source>
        <dbReference type="Proteomes" id="UP000245934"/>
    </source>
</evidence>
<reference evidence="1 2" key="1">
    <citation type="submission" date="2018-05" db="EMBL/GenBank/DDBJ databases">
        <title>Draft genome of Methanospirillum stamsii Pt1.</title>
        <authorList>
            <person name="Dueholm M.S."/>
            <person name="Nielsen P.H."/>
            <person name="Bakmann L.F."/>
            <person name="Otzen D.E."/>
        </authorList>
    </citation>
    <scope>NUCLEOTIDE SEQUENCE [LARGE SCALE GENOMIC DNA]</scope>
    <source>
        <strain evidence="1 2">Pt1</strain>
    </source>
</reference>
<dbReference type="AlphaFoldDB" id="A0A2V2MMS8"/>
<accession>A0A2V2MMS8</accession>
<name>A0A2V2MMS8_9EURY</name>
<gene>
    <name evidence="1" type="ORF">DLD82_17665</name>
</gene>
<dbReference type="EMBL" id="QGMZ01000064">
    <property type="protein sequence ID" value="PWR69554.1"/>
    <property type="molecule type" value="Genomic_DNA"/>
</dbReference>
<comment type="caution">
    <text evidence="1">The sequence shown here is derived from an EMBL/GenBank/DDBJ whole genome shotgun (WGS) entry which is preliminary data.</text>
</comment>